<feature type="transmembrane region" description="Helical" evidence="1">
    <location>
        <begin position="35"/>
        <end position="54"/>
    </location>
</feature>
<keyword evidence="1" id="KW-0472">Membrane</keyword>
<comment type="caution">
    <text evidence="2">The sequence shown here is derived from an EMBL/GenBank/DDBJ whole genome shotgun (WGS) entry which is preliminary data.</text>
</comment>
<name>A0A5B2XWF6_9PSEU</name>
<dbReference type="AlphaFoldDB" id="A0A5B2XWF6"/>
<dbReference type="RefSeq" id="WP_149847332.1">
    <property type="nucleotide sequence ID" value="NZ_VUOB01000001.1"/>
</dbReference>
<feature type="transmembrane region" description="Helical" evidence="1">
    <location>
        <begin position="60"/>
        <end position="85"/>
    </location>
</feature>
<keyword evidence="3" id="KW-1185">Reference proteome</keyword>
<evidence type="ECO:0000313" key="3">
    <source>
        <dbReference type="Proteomes" id="UP000323454"/>
    </source>
</evidence>
<sequence>MQLSALWTTVAVSVTVLIVILASDLGSRRVTRMRLIRPLVAVAVVIAVFFRLPSLAGNDLALQVTGAGVGIILGLVAGVLLPARLDQDGVVRTSGGALYAAFWVLVSAARVLFVYGAEHWFTEGLIRFCVTNRISGPDVFANAFVLLALAMVLARTAVVLVRSRRLRAGERHAHAER</sequence>
<organism evidence="2 3">
    <name type="scientific">Solihabitans fulvus</name>
    <dbReference type="NCBI Taxonomy" id="1892852"/>
    <lineage>
        <taxon>Bacteria</taxon>
        <taxon>Bacillati</taxon>
        <taxon>Actinomycetota</taxon>
        <taxon>Actinomycetes</taxon>
        <taxon>Pseudonocardiales</taxon>
        <taxon>Pseudonocardiaceae</taxon>
        <taxon>Solihabitans</taxon>
    </lineage>
</organism>
<accession>A0A5B2XWF6</accession>
<feature type="transmembrane region" description="Helical" evidence="1">
    <location>
        <begin position="140"/>
        <end position="161"/>
    </location>
</feature>
<protein>
    <submittedName>
        <fullName evidence="2">Uncharacterized protein</fullName>
    </submittedName>
</protein>
<dbReference type="Proteomes" id="UP000323454">
    <property type="component" value="Unassembled WGS sequence"/>
</dbReference>
<keyword evidence="1" id="KW-0812">Transmembrane</keyword>
<dbReference type="OrthoDB" id="4206595at2"/>
<proteinExistence type="predicted"/>
<feature type="transmembrane region" description="Helical" evidence="1">
    <location>
        <begin position="97"/>
        <end position="117"/>
    </location>
</feature>
<reference evidence="2 3" key="2">
    <citation type="submission" date="2019-09" db="EMBL/GenBank/DDBJ databases">
        <authorList>
            <person name="Jin C."/>
        </authorList>
    </citation>
    <scope>NUCLEOTIDE SEQUENCE [LARGE SCALE GENOMIC DNA]</scope>
    <source>
        <strain evidence="2 3">AN110305</strain>
    </source>
</reference>
<evidence type="ECO:0000313" key="2">
    <source>
        <dbReference type="EMBL" id="KAA2267024.1"/>
    </source>
</evidence>
<keyword evidence="1" id="KW-1133">Transmembrane helix</keyword>
<reference evidence="2 3" key="1">
    <citation type="submission" date="2019-09" db="EMBL/GenBank/DDBJ databases">
        <title>Goodfellowia gen. nov., a new genus of the Pseudonocardineae related to Actinoalloteichus, containing Goodfellowia coeruleoviolacea gen. nov., comb. nov. gen. nov., comb. nov.</title>
        <authorList>
            <person name="Labeda D."/>
        </authorList>
    </citation>
    <scope>NUCLEOTIDE SEQUENCE [LARGE SCALE GENOMIC DNA]</scope>
    <source>
        <strain evidence="2 3">AN110305</strain>
    </source>
</reference>
<gene>
    <name evidence="2" type="ORF">F0L68_00355</name>
</gene>
<evidence type="ECO:0000256" key="1">
    <source>
        <dbReference type="SAM" id="Phobius"/>
    </source>
</evidence>
<dbReference type="EMBL" id="VUOB01000001">
    <property type="protein sequence ID" value="KAA2267024.1"/>
    <property type="molecule type" value="Genomic_DNA"/>
</dbReference>
<feature type="transmembrane region" description="Helical" evidence="1">
    <location>
        <begin position="6"/>
        <end position="23"/>
    </location>
</feature>